<feature type="compositionally biased region" description="Low complexity" evidence="11">
    <location>
        <begin position="281"/>
        <end position="294"/>
    </location>
</feature>
<dbReference type="PROSITE" id="PS00107">
    <property type="entry name" value="PROTEIN_KINASE_ATP"/>
    <property type="match status" value="1"/>
</dbReference>
<feature type="region of interest" description="Disordered" evidence="11">
    <location>
        <begin position="366"/>
        <end position="518"/>
    </location>
</feature>
<evidence type="ECO:0000256" key="4">
    <source>
        <dbReference type="ARBA" id="ARBA00022737"/>
    </source>
</evidence>
<organism evidence="14 15">
    <name type="scientific">Nocardioides albertanoniae</name>
    <dbReference type="NCBI Taxonomy" id="1175486"/>
    <lineage>
        <taxon>Bacteria</taxon>
        <taxon>Bacillati</taxon>
        <taxon>Actinomycetota</taxon>
        <taxon>Actinomycetes</taxon>
        <taxon>Propionibacteriales</taxon>
        <taxon>Nocardioidaceae</taxon>
        <taxon>Nocardioides</taxon>
    </lineage>
</organism>
<dbReference type="InterPro" id="IPR008271">
    <property type="entry name" value="Ser/Thr_kinase_AS"/>
</dbReference>
<evidence type="ECO:0000256" key="10">
    <source>
        <dbReference type="PROSITE-ProRule" id="PRU10141"/>
    </source>
</evidence>
<comment type="catalytic activity">
    <reaction evidence="9">
        <text>L-seryl-[protein] + ATP = O-phospho-L-seryl-[protein] + ADP + H(+)</text>
        <dbReference type="Rhea" id="RHEA:17989"/>
        <dbReference type="Rhea" id="RHEA-COMP:9863"/>
        <dbReference type="Rhea" id="RHEA-COMP:11604"/>
        <dbReference type="ChEBI" id="CHEBI:15378"/>
        <dbReference type="ChEBI" id="CHEBI:29999"/>
        <dbReference type="ChEBI" id="CHEBI:30616"/>
        <dbReference type="ChEBI" id="CHEBI:83421"/>
        <dbReference type="ChEBI" id="CHEBI:456216"/>
        <dbReference type="EC" id="2.7.11.1"/>
    </reaction>
</comment>
<keyword evidence="5 10" id="KW-0547">Nucleotide-binding</keyword>
<feature type="compositionally biased region" description="Gly residues" evidence="11">
    <location>
        <begin position="506"/>
        <end position="518"/>
    </location>
</feature>
<dbReference type="GO" id="GO:0005524">
    <property type="term" value="F:ATP binding"/>
    <property type="evidence" value="ECO:0007669"/>
    <property type="project" value="UniProtKB-UniRule"/>
</dbReference>
<dbReference type="EMBL" id="VFOV01000001">
    <property type="protein sequence ID" value="TQL66298.1"/>
    <property type="molecule type" value="Genomic_DNA"/>
</dbReference>
<feature type="compositionally biased region" description="Acidic residues" evidence="11">
    <location>
        <begin position="472"/>
        <end position="484"/>
    </location>
</feature>
<comment type="catalytic activity">
    <reaction evidence="8">
        <text>L-threonyl-[protein] + ATP = O-phospho-L-threonyl-[protein] + ADP + H(+)</text>
        <dbReference type="Rhea" id="RHEA:46608"/>
        <dbReference type="Rhea" id="RHEA-COMP:11060"/>
        <dbReference type="Rhea" id="RHEA-COMP:11605"/>
        <dbReference type="ChEBI" id="CHEBI:15378"/>
        <dbReference type="ChEBI" id="CHEBI:30013"/>
        <dbReference type="ChEBI" id="CHEBI:30616"/>
        <dbReference type="ChEBI" id="CHEBI:61977"/>
        <dbReference type="ChEBI" id="CHEBI:456216"/>
        <dbReference type="EC" id="2.7.11.1"/>
    </reaction>
</comment>
<evidence type="ECO:0000256" key="7">
    <source>
        <dbReference type="ARBA" id="ARBA00022840"/>
    </source>
</evidence>
<keyword evidence="3" id="KW-0808">Transferase</keyword>
<proteinExistence type="predicted"/>
<dbReference type="SMART" id="SM00220">
    <property type="entry name" value="S_TKc"/>
    <property type="match status" value="1"/>
</dbReference>
<name>A0A543A132_9ACTN</name>
<feature type="compositionally biased region" description="Low complexity" evidence="11">
    <location>
        <begin position="366"/>
        <end position="389"/>
    </location>
</feature>
<evidence type="ECO:0000256" key="2">
    <source>
        <dbReference type="ARBA" id="ARBA00022527"/>
    </source>
</evidence>
<dbReference type="PROSITE" id="PS50011">
    <property type="entry name" value="PROTEIN_KINASE_DOM"/>
    <property type="match status" value="1"/>
</dbReference>
<feature type="region of interest" description="Disordered" evidence="11">
    <location>
        <begin position="281"/>
        <end position="327"/>
    </location>
</feature>
<dbReference type="InterPro" id="IPR005543">
    <property type="entry name" value="PASTA_dom"/>
</dbReference>
<dbReference type="FunFam" id="3.30.200.20:FF:000035">
    <property type="entry name" value="Serine/threonine protein kinase Stk1"/>
    <property type="match status" value="1"/>
</dbReference>
<keyword evidence="12" id="KW-0812">Transmembrane</keyword>
<dbReference type="CDD" id="cd06577">
    <property type="entry name" value="PASTA_pknB"/>
    <property type="match status" value="1"/>
</dbReference>
<feature type="compositionally biased region" description="Acidic residues" evidence="11">
    <location>
        <begin position="399"/>
        <end position="409"/>
    </location>
</feature>
<keyword evidence="15" id="KW-1185">Reference proteome</keyword>
<dbReference type="Gene3D" id="1.10.510.10">
    <property type="entry name" value="Transferase(Phosphotransferase) domain 1"/>
    <property type="match status" value="1"/>
</dbReference>
<dbReference type="OrthoDB" id="9769043at2"/>
<keyword evidence="2" id="KW-0723">Serine/threonine-protein kinase</keyword>
<keyword evidence="7 10" id="KW-0067">ATP-binding</keyword>
<feature type="binding site" evidence="10">
    <location>
        <position position="33"/>
    </location>
    <ligand>
        <name>ATP</name>
        <dbReference type="ChEBI" id="CHEBI:30616"/>
    </ligand>
</feature>
<protein>
    <recommendedName>
        <fullName evidence="1">non-specific serine/threonine protein kinase</fullName>
        <ecNumber evidence="1">2.7.11.1</ecNumber>
    </recommendedName>
</protein>
<dbReference type="PANTHER" id="PTHR43289">
    <property type="entry name" value="MITOGEN-ACTIVATED PROTEIN KINASE KINASE KINASE 20-RELATED"/>
    <property type="match status" value="1"/>
</dbReference>
<keyword evidence="12" id="KW-1133">Transmembrane helix</keyword>
<keyword evidence="12" id="KW-0472">Membrane</keyword>
<dbReference type="InterPro" id="IPR000719">
    <property type="entry name" value="Prot_kinase_dom"/>
</dbReference>
<evidence type="ECO:0000313" key="15">
    <source>
        <dbReference type="Proteomes" id="UP000320209"/>
    </source>
</evidence>
<evidence type="ECO:0000256" key="11">
    <source>
        <dbReference type="SAM" id="MobiDB-lite"/>
    </source>
</evidence>
<evidence type="ECO:0000256" key="3">
    <source>
        <dbReference type="ARBA" id="ARBA00022679"/>
    </source>
</evidence>
<dbReference type="Pfam" id="PF00069">
    <property type="entry name" value="Pkinase"/>
    <property type="match status" value="1"/>
</dbReference>
<keyword evidence="4" id="KW-0677">Repeat</keyword>
<evidence type="ECO:0000313" key="14">
    <source>
        <dbReference type="EMBL" id="TQL66298.1"/>
    </source>
</evidence>
<evidence type="ECO:0000256" key="8">
    <source>
        <dbReference type="ARBA" id="ARBA00047899"/>
    </source>
</evidence>
<dbReference type="PROSITE" id="PS00108">
    <property type="entry name" value="PROTEIN_KINASE_ST"/>
    <property type="match status" value="1"/>
</dbReference>
<sequence>MSRYVFHELIGTGGMGEVWRATDTTLNREVAIKLLKPEHAEDPIGRSRFESEAKHAAALHHPNVVAVYDVGEMPTASGLMRPFLVMELVDHKPLSELLRDGRPLDPEVVRDLLGQAGDALAAAHRAGIVHRDVKPANLLITPARKVKVTDFGIARAQASTGITGTGQVMGTPQYLSPEQARGEKATPASDVYSLGVVAFECLAGYRPFQKETPVATAIAHLHDPVPPLPDHVPAELSAIVMRSLQKDPSLRYADAAAFTSAMVGHGGGPDAGADATTMVAPPTPDPTATAVMDPVAQPPSPSYVPMGAAGPTTPPDGPPRYQDPYENYDDEKKPWYKNPFNIVVLVLLVAVILAVIWIFSALAGGPDDSPTSDASTPPSTSAEPTPTAAAEEEPKSVEINEDDYIGDNVDDVRDSMSDLGLDPKVSVQQNDGSHEPDTVSGLDPTRNLYEGDTITIRYYGERPEVDPTPTEEPTEEETPEEDPSASESSDGWVFPELPGDEETNGNGNGNGNGGGGNG</sequence>
<dbReference type="PANTHER" id="PTHR43289:SF6">
    <property type="entry name" value="SERINE_THREONINE-PROTEIN KINASE NEKL-3"/>
    <property type="match status" value="1"/>
</dbReference>
<evidence type="ECO:0000256" key="6">
    <source>
        <dbReference type="ARBA" id="ARBA00022777"/>
    </source>
</evidence>
<dbReference type="AlphaFoldDB" id="A0A543A132"/>
<accession>A0A543A132</accession>
<evidence type="ECO:0000256" key="1">
    <source>
        <dbReference type="ARBA" id="ARBA00012513"/>
    </source>
</evidence>
<dbReference type="GO" id="GO:0004674">
    <property type="term" value="F:protein serine/threonine kinase activity"/>
    <property type="evidence" value="ECO:0007669"/>
    <property type="project" value="UniProtKB-KW"/>
</dbReference>
<feature type="domain" description="Protein kinase" evidence="13">
    <location>
        <begin position="4"/>
        <end position="263"/>
    </location>
</feature>
<dbReference type="RefSeq" id="WP_141778518.1">
    <property type="nucleotide sequence ID" value="NZ_VFOV01000001.1"/>
</dbReference>
<comment type="caution">
    <text evidence="14">The sequence shown here is derived from an EMBL/GenBank/DDBJ whole genome shotgun (WGS) entry which is preliminary data.</text>
</comment>
<gene>
    <name evidence="14" type="ORF">FB381_0149</name>
</gene>
<evidence type="ECO:0000256" key="12">
    <source>
        <dbReference type="SAM" id="Phobius"/>
    </source>
</evidence>
<dbReference type="InterPro" id="IPR017441">
    <property type="entry name" value="Protein_kinase_ATP_BS"/>
</dbReference>
<evidence type="ECO:0000256" key="5">
    <source>
        <dbReference type="ARBA" id="ARBA00022741"/>
    </source>
</evidence>
<feature type="transmembrane region" description="Helical" evidence="12">
    <location>
        <begin position="342"/>
        <end position="363"/>
    </location>
</feature>
<keyword evidence="6 14" id="KW-0418">Kinase</keyword>
<reference evidence="14 15" key="1">
    <citation type="submission" date="2019-06" db="EMBL/GenBank/DDBJ databases">
        <title>Sequencing the genomes of 1000 actinobacteria strains.</title>
        <authorList>
            <person name="Klenk H.-P."/>
        </authorList>
    </citation>
    <scope>NUCLEOTIDE SEQUENCE [LARGE SCALE GENOMIC DNA]</scope>
    <source>
        <strain evidence="14 15">DSM 25218</strain>
    </source>
</reference>
<dbReference type="EC" id="2.7.11.1" evidence="1"/>
<dbReference type="SUPFAM" id="SSF56112">
    <property type="entry name" value="Protein kinase-like (PK-like)"/>
    <property type="match status" value="1"/>
</dbReference>
<dbReference type="Gene3D" id="3.30.200.20">
    <property type="entry name" value="Phosphorylase Kinase, domain 1"/>
    <property type="match status" value="1"/>
</dbReference>
<dbReference type="GO" id="GO:0045717">
    <property type="term" value="P:negative regulation of fatty acid biosynthetic process"/>
    <property type="evidence" value="ECO:0007669"/>
    <property type="project" value="UniProtKB-ARBA"/>
</dbReference>
<dbReference type="FunFam" id="1.10.510.10:FF:000021">
    <property type="entry name" value="Serine/threonine protein kinase"/>
    <property type="match status" value="1"/>
</dbReference>
<dbReference type="InterPro" id="IPR011009">
    <property type="entry name" value="Kinase-like_dom_sf"/>
</dbReference>
<dbReference type="CDD" id="cd14014">
    <property type="entry name" value="STKc_PknB_like"/>
    <property type="match status" value="1"/>
</dbReference>
<evidence type="ECO:0000256" key="9">
    <source>
        <dbReference type="ARBA" id="ARBA00048679"/>
    </source>
</evidence>
<evidence type="ECO:0000259" key="13">
    <source>
        <dbReference type="PROSITE" id="PS50011"/>
    </source>
</evidence>
<dbReference type="Proteomes" id="UP000320209">
    <property type="component" value="Unassembled WGS sequence"/>
</dbReference>